<keyword evidence="6" id="KW-0963">Cytoplasm</keyword>
<evidence type="ECO:0000256" key="5">
    <source>
        <dbReference type="ARBA" id="ARBA00016038"/>
    </source>
</evidence>
<keyword evidence="23" id="KW-0175">Coiled coil</keyword>
<dbReference type="GO" id="GO:0042254">
    <property type="term" value="P:ribosome biogenesis"/>
    <property type="evidence" value="ECO:0007669"/>
    <property type="project" value="UniProtKB-KW"/>
</dbReference>
<keyword evidence="15" id="KW-0460">Magnesium</keyword>
<name>A0A7R8WI37_9CRUS</name>
<feature type="compositionally biased region" description="Basic residues" evidence="24">
    <location>
        <begin position="409"/>
        <end position="429"/>
    </location>
</feature>
<evidence type="ECO:0000256" key="12">
    <source>
        <dbReference type="ARBA" id="ARBA00022777"/>
    </source>
</evidence>
<dbReference type="CDD" id="cd05147">
    <property type="entry name" value="RIO1_euk"/>
    <property type="match status" value="1"/>
</dbReference>
<dbReference type="GO" id="GO:0004674">
    <property type="term" value="F:protein serine/threonine kinase activity"/>
    <property type="evidence" value="ECO:0007669"/>
    <property type="project" value="UniProtKB-KW"/>
</dbReference>
<comment type="subunit">
    <text evidence="20">Associates with the precursor of the 40S ribosome subunit. Interacts (via its N-terminus) with PRMT5 (via its N-terminus). Interacts with WDR77. Found in a PRMT5 complex composed of PRMT5, WDR77 and RIOK1. Interacts (via its C-terminus) with NCL; this interaction targets NCL for PRTM5 methylation.</text>
</comment>
<dbReference type="OrthoDB" id="205248at2759"/>
<dbReference type="SMART" id="SM00090">
    <property type="entry name" value="RIO"/>
    <property type="match status" value="1"/>
</dbReference>
<comment type="catalytic activity">
    <reaction evidence="18">
        <text>ATP + H2O = ADP + phosphate + H(+)</text>
        <dbReference type="Rhea" id="RHEA:13065"/>
        <dbReference type="ChEBI" id="CHEBI:15377"/>
        <dbReference type="ChEBI" id="CHEBI:15378"/>
        <dbReference type="ChEBI" id="CHEBI:30616"/>
        <dbReference type="ChEBI" id="CHEBI:43474"/>
        <dbReference type="ChEBI" id="CHEBI:456216"/>
    </reaction>
</comment>
<feature type="region of interest" description="Disordered" evidence="24">
    <location>
        <begin position="341"/>
        <end position="429"/>
    </location>
</feature>
<evidence type="ECO:0000256" key="13">
    <source>
        <dbReference type="ARBA" id="ARBA00022801"/>
    </source>
</evidence>
<evidence type="ECO:0000256" key="4">
    <source>
        <dbReference type="ARBA" id="ARBA00012513"/>
    </source>
</evidence>
<gene>
    <name evidence="25" type="ORF">CTOB1V02_LOCUS7562</name>
</gene>
<comment type="cofactor">
    <cofactor evidence="1">
        <name>Mg(2+)</name>
        <dbReference type="ChEBI" id="CHEBI:18420"/>
    </cofactor>
</comment>
<evidence type="ECO:0000256" key="8">
    <source>
        <dbReference type="ARBA" id="ARBA00022527"/>
    </source>
</evidence>
<evidence type="ECO:0000256" key="7">
    <source>
        <dbReference type="ARBA" id="ARBA00022517"/>
    </source>
</evidence>
<dbReference type="GO" id="GO:0046872">
    <property type="term" value="F:metal ion binding"/>
    <property type="evidence" value="ECO:0007669"/>
    <property type="project" value="UniProtKB-KW"/>
</dbReference>
<dbReference type="EC" id="2.7.11.1" evidence="4"/>
<feature type="compositionally biased region" description="Basic and acidic residues" evidence="24">
    <location>
        <begin position="378"/>
        <end position="408"/>
    </location>
</feature>
<keyword evidence="7" id="KW-0690">Ribosome biogenesis</keyword>
<reference evidence="25" key="1">
    <citation type="submission" date="2020-11" db="EMBL/GenBank/DDBJ databases">
        <authorList>
            <person name="Tran Van P."/>
        </authorList>
    </citation>
    <scope>NUCLEOTIDE SEQUENCE</scope>
</reference>
<dbReference type="InterPro" id="IPR011009">
    <property type="entry name" value="Kinase-like_dom_sf"/>
</dbReference>
<evidence type="ECO:0000256" key="24">
    <source>
        <dbReference type="SAM" id="MobiDB-lite"/>
    </source>
</evidence>
<evidence type="ECO:0000313" key="25">
    <source>
        <dbReference type="EMBL" id="CAD7229694.1"/>
    </source>
</evidence>
<protein>
    <recommendedName>
        <fullName evidence="5">Serine/threonine-protein kinase RIO1</fullName>
        <ecNumber evidence="4">2.7.11.1</ecNumber>
    </recommendedName>
    <alternativeName>
        <fullName evidence="22">RIO kinase 1</fullName>
    </alternativeName>
    <alternativeName>
        <fullName evidence="21">Serine/threonine-protein kinase rio1</fullName>
    </alternativeName>
</protein>
<evidence type="ECO:0000256" key="11">
    <source>
        <dbReference type="ARBA" id="ARBA00022741"/>
    </source>
</evidence>
<dbReference type="PANTHER" id="PTHR45723">
    <property type="entry name" value="SERINE/THREONINE-PROTEIN KINASE RIO1"/>
    <property type="match status" value="1"/>
</dbReference>
<evidence type="ECO:0000256" key="23">
    <source>
        <dbReference type="SAM" id="Coils"/>
    </source>
</evidence>
<dbReference type="InterPro" id="IPR051272">
    <property type="entry name" value="RIO-type_Ser/Thr_kinase"/>
</dbReference>
<evidence type="ECO:0000256" key="3">
    <source>
        <dbReference type="ARBA" id="ARBA00009196"/>
    </source>
</evidence>
<evidence type="ECO:0000256" key="15">
    <source>
        <dbReference type="ARBA" id="ARBA00022842"/>
    </source>
</evidence>
<keyword evidence="8" id="KW-0723">Serine/threonine-protein kinase</keyword>
<evidence type="ECO:0000256" key="17">
    <source>
        <dbReference type="ARBA" id="ARBA00048679"/>
    </source>
</evidence>
<evidence type="ECO:0000256" key="6">
    <source>
        <dbReference type="ARBA" id="ARBA00022490"/>
    </source>
</evidence>
<evidence type="ECO:0000256" key="2">
    <source>
        <dbReference type="ARBA" id="ARBA00004496"/>
    </source>
</evidence>
<dbReference type="EMBL" id="OB662227">
    <property type="protein sequence ID" value="CAD7229694.1"/>
    <property type="molecule type" value="Genomic_DNA"/>
</dbReference>
<comment type="catalytic activity">
    <reaction evidence="16">
        <text>L-threonyl-[protein] + ATP = O-phospho-L-threonyl-[protein] + ADP + H(+)</text>
        <dbReference type="Rhea" id="RHEA:46608"/>
        <dbReference type="Rhea" id="RHEA-COMP:11060"/>
        <dbReference type="Rhea" id="RHEA-COMP:11605"/>
        <dbReference type="ChEBI" id="CHEBI:15378"/>
        <dbReference type="ChEBI" id="CHEBI:30013"/>
        <dbReference type="ChEBI" id="CHEBI:30616"/>
        <dbReference type="ChEBI" id="CHEBI:61977"/>
        <dbReference type="ChEBI" id="CHEBI:456216"/>
        <dbReference type="EC" id="2.7.11.1"/>
    </reaction>
</comment>
<dbReference type="SUPFAM" id="SSF56112">
    <property type="entry name" value="Protein kinase-like (PK-like)"/>
    <property type="match status" value="1"/>
</dbReference>
<evidence type="ECO:0000256" key="19">
    <source>
        <dbReference type="ARBA" id="ARBA00057025"/>
    </source>
</evidence>
<dbReference type="InterPro" id="IPR000687">
    <property type="entry name" value="RIO_kinase"/>
</dbReference>
<keyword evidence="12" id="KW-0418">Kinase</keyword>
<evidence type="ECO:0000256" key="22">
    <source>
        <dbReference type="ARBA" id="ARBA00076008"/>
    </source>
</evidence>
<dbReference type="Gene3D" id="1.10.510.10">
    <property type="entry name" value="Transferase(Phosphotransferase) domain 1"/>
    <property type="match status" value="1"/>
</dbReference>
<dbReference type="PROSITE" id="PS01245">
    <property type="entry name" value="RIO1"/>
    <property type="match status" value="1"/>
</dbReference>
<dbReference type="FunFam" id="3.30.200.20:FF:000148">
    <property type="entry name" value="Serine/threonine-protein kinase RIO1"/>
    <property type="match status" value="1"/>
</dbReference>
<evidence type="ECO:0000256" key="10">
    <source>
        <dbReference type="ARBA" id="ARBA00022723"/>
    </source>
</evidence>
<dbReference type="GO" id="GO:0016787">
    <property type="term" value="F:hydrolase activity"/>
    <property type="evidence" value="ECO:0007669"/>
    <property type="project" value="UniProtKB-KW"/>
</dbReference>
<keyword evidence="10" id="KW-0479">Metal-binding</keyword>
<evidence type="ECO:0000256" key="16">
    <source>
        <dbReference type="ARBA" id="ARBA00047899"/>
    </source>
</evidence>
<keyword evidence="11" id="KW-0547">Nucleotide-binding</keyword>
<evidence type="ECO:0000256" key="9">
    <source>
        <dbReference type="ARBA" id="ARBA00022679"/>
    </source>
</evidence>
<comment type="function">
    <text evidence="19">Involved in the final steps of cytoplasmic maturation of the 40S ribosomal subunit. Involved in processing of 18S-E pre-rRNA to the mature 18S rRNA. Required for the recycling of NOB1 and PNO1 from the late 40S precursor. The association with the very late 40S subunit intermediate may involve a translation-like checkpoint point cycle preceeding the binding to the 60S ribosomal subunit. Despite the protein kinase domain is proposed to act predominantly as an ATPase. The catalytic activity regulates its dynamic association with the 40S subunit. In addition to its role in ribosomal biogenesis acts as an adapter protein by recruiting NCL/nucleolin the to PRMT5 complex for its symmetrical methylation.</text>
</comment>
<keyword evidence="13" id="KW-0378">Hydrolase</keyword>
<keyword evidence="9" id="KW-0808">Transferase</keyword>
<dbReference type="GO" id="GO:0005524">
    <property type="term" value="F:ATP binding"/>
    <property type="evidence" value="ECO:0007669"/>
    <property type="project" value="UniProtKB-KW"/>
</dbReference>
<comment type="subcellular location">
    <subcellularLocation>
        <location evidence="2">Cytoplasm</location>
    </subcellularLocation>
</comment>
<evidence type="ECO:0000256" key="20">
    <source>
        <dbReference type="ARBA" id="ARBA00063876"/>
    </source>
</evidence>
<comment type="catalytic activity">
    <reaction evidence="17">
        <text>L-seryl-[protein] + ATP = O-phospho-L-seryl-[protein] + ADP + H(+)</text>
        <dbReference type="Rhea" id="RHEA:17989"/>
        <dbReference type="Rhea" id="RHEA-COMP:9863"/>
        <dbReference type="Rhea" id="RHEA-COMP:11604"/>
        <dbReference type="ChEBI" id="CHEBI:15378"/>
        <dbReference type="ChEBI" id="CHEBI:29999"/>
        <dbReference type="ChEBI" id="CHEBI:30616"/>
        <dbReference type="ChEBI" id="CHEBI:83421"/>
        <dbReference type="ChEBI" id="CHEBI:456216"/>
        <dbReference type="EC" id="2.7.11.1"/>
    </reaction>
</comment>
<dbReference type="AlphaFoldDB" id="A0A7R8WI37"/>
<dbReference type="Pfam" id="PF01163">
    <property type="entry name" value="RIO1"/>
    <property type="match status" value="1"/>
</dbReference>
<accession>A0A7R8WI37</accession>
<evidence type="ECO:0000256" key="21">
    <source>
        <dbReference type="ARBA" id="ARBA00068838"/>
    </source>
</evidence>
<sequence length="429" mass="49975">MFRRNRVRDKDQRATVEQVMDPRTRMIVFRLLERGVITSINGCISTGKEANVYHATSSQGDLAVKIYKTSILVFKDRDKYVSGEFRFRHGYCKGNPRKMVRTWAEKEMRNYCRLWATGGSVPCPEPLLLKGHVLLMRFIGQDGWPSPLLKDAVLSEPKARELYLDCLLILRALYWDAKLVHADFSEFNLLYHNGKVVVIDVSQAVEHDHPRALVFLRKDCANINDFFRRKGVSILSLRRLFEFVTDPTIDSENLEECVNRLMESVDEEEDEAEQEKEGLFKEIFIPQRLDQVPHYERDILAQLRISDPSEGGGPSISEKEAVVLEQASCYKKLVGLKEDLTGPRLKPDFLDSKTRREMNPEEESCSEEASENEEDEDGHSKFQDSHRPKDETPEARRERKRLVREEKREKRKEKVPKHIKRRKEKVGRK</sequence>
<organism evidence="25">
    <name type="scientific">Cyprideis torosa</name>
    <dbReference type="NCBI Taxonomy" id="163714"/>
    <lineage>
        <taxon>Eukaryota</taxon>
        <taxon>Metazoa</taxon>
        <taxon>Ecdysozoa</taxon>
        <taxon>Arthropoda</taxon>
        <taxon>Crustacea</taxon>
        <taxon>Oligostraca</taxon>
        <taxon>Ostracoda</taxon>
        <taxon>Podocopa</taxon>
        <taxon>Podocopida</taxon>
        <taxon>Cytherocopina</taxon>
        <taxon>Cytheroidea</taxon>
        <taxon>Cytherideidae</taxon>
        <taxon>Cyprideis</taxon>
    </lineage>
</organism>
<comment type="similarity">
    <text evidence="3">Belongs to the protein kinase superfamily. RIO-type Ser/Thr kinase family.</text>
</comment>
<feature type="compositionally biased region" description="Acidic residues" evidence="24">
    <location>
        <begin position="360"/>
        <end position="377"/>
    </location>
</feature>
<dbReference type="InterPro" id="IPR018935">
    <property type="entry name" value="RIO_kinase_CS"/>
</dbReference>
<dbReference type="InterPro" id="IPR018934">
    <property type="entry name" value="RIO_dom"/>
</dbReference>
<dbReference type="GO" id="GO:0005737">
    <property type="term" value="C:cytoplasm"/>
    <property type="evidence" value="ECO:0007669"/>
    <property type="project" value="UniProtKB-SubCell"/>
</dbReference>
<dbReference type="FunFam" id="1.10.510.10:FF:000232">
    <property type="entry name" value="Serine/threonine-protein kinase RIO1"/>
    <property type="match status" value="1"/>
</dbReference>
<evidence type="ECO:0000256" key="14">
    <source>
        <dbReference type="ARBA" id="ARBA00022840"/>
    </source>
</evidence>
<feature type="coiled-coil region" evidence="23">
    <location>
        <begin position="251"/>
        <end position="282"/>
    </location>
</feature>
<feature type="compositionally biased region" description="Basic and acidic residues" evidence="24">
    <location>
        <begin position="341"/>
        <end position="359"/>
    </location>
</feature>
<proteinExistence type="inferred from homology"/>
<keyword evidence="14" id="KW-0067">ATP-binding</keyword>
<evidence type="ECO:0000256" key="18">
    <source>
        <dbReference type="ARBA" id="ARBA00049360"/>
    </source>
</evidence>
<dbReference type="Gene3D" id="3.30.200.20">
    <property type="entry name" value="Phosphorylase Kinase, domain 1"/>
    <property type="match status" value="1"/>
</dbReference>
<evidence type="ECO:0000256" key="1">
    <source>
        <dbReference type="ARBA" id="ARBA00001946"/>
    </source>
</evidence>